<dbReference type="KEGG" id="mlo:mll5898"/>
<dbReference type="SUPFAM" id="SSF52540">
    <property type="entry name" value="P-loop containing nucleoside triphosphate hydrolases"/>
    <property type="match status" value="1"/>
</dbReference>
<evidence type="ECO:0000256" key="3">
    <source>
        <dbReference type="ARBA" id="ARBA00022806"/>
    </source>
</evidence>
<feature type="domain" description="UvrD-like helicase C-terminal" evidence="6">
    <location>
        <begin position="90"/>
        <end position="150"/>
    </location>
</feature>
<dbReference type="GO" id="GO:0005524">
    <property type="term" value="F:ATP binding"/>
    <property type="evidence" value="ECO:0007669"/>
    <property type="project" value="UniProtKB-KW"/>
</dbReference>
<evidence type="ECO:0000259" key="6">
    <source>
        <dbReference type="Pfam" id="PF13361"/>
    </source>
</evidence>
<dbReference type="InterPro" id="IPR000212">
    <property type="entry name" value="DNA_helicase_UvrD/REP"/>
</dbReference>
<keyword evidence="2" id="KW-0378">Hydrolase</keyword>
<dbReference type="PANTHER" id="PTHR11070">
    <property type="entry name" value="UVRD / RECB / PCRA DNA HELICASE FAMILY MEMBER"/>
    <property type="match status" value="1"/>
</dbReference>
<dbReference type="PANTHER" id="PTHR11070:SF2">
    <property type="entry name" value="ATP-DEPENDENT DNA HELICASE SRS2"/>
    <property type="match status" value="1"/>
</dbReference>
<dbReference type="GO" id="GO:0016787">
    <property type="term" value="F:hydrolase activity"/>
    <property type="evidence" value="ECO:0007669"/>
    <property type="project" value="UniProtKB-KW"/>
</dbReference>
<dbReference type="Proteomes" id="UP000000552">
    <property type="component" value="Chromosome"/>
</dbReference>
<evidence type="ECO:0000256" key="4">
    <source>
        <dbReference type="ARBA" id="ARBA00022840"/>
    </source>
</evidence>
<evidence type="ECO:0000313" key="8">
    <source>
        <dbReference type="Proteomes" id="UP000000552"/>
    </source>
</evidence>
<dbReference type="GO" id="GO:0033202">
    <property type="term" value="C:DNA helicase complex"/>
    <property type="evidence" value="ECO:0007669"/>
    <property type="project" value="TreeGrafter"/>
</dbReference>
<sequence length="169" mass="18414">MCRYRRASQLHPRIEKTGGTAPCEFRGSKLQTSPIGALRPGMLDALMAAEPSLADQREQVVRMSAALAVGGPLADLDLASLGGRDASPLHLNLLTPHSAKGCEYDVVIMAGLDLGGLPWRNEQPAARRESRRLFYVGLTRARDEIHMLYSGYVDTGRGRRFGTPSRARA</sequence>
<dbReference type="InterPro" id="IPR014017">
    <property type="entry name" value="DNA_helicase_UvrD-like_C"/>
</dbReference>
<gene>
    <name evidence="7" type="ordered locus">mll5898</name>
</gene>
<keyword evidence="1" id="KW-0547">Nucleotide-binding</keyword>
<dbReference type="HOGENOM" id="CLU_1577260_0_0_5"/>
<dbReference type="eggNOG" id="COG0210">
    <property type="taxonomic scope" value="Bacteria"/>
</dbReference>
<proteinExistence type="predicted"/>
<dbReference type="Gene3D" id="3.40.50.300">
    <property type="entry name" value="P-loop containing nucleotide triphosphate hydrolases"/>
    <property type="match status" value="1"/>
</dbReference>
<evidence type="ECO:0000256" key="2">
    <source>
        <dbReference type="ARBA" id="ARBA00022801"/>
    </source>
</evidence>
<dbReference type="EMBL" id="BA000012">
    <property type="protein sequence ID" value="BAB52269.1"/>
    <property type="molecule type" value="Genomic_DNA"/>
</dbReference>
<organism evidence="7 8">
    <name type="scientific">Mesorhizobium japonicum (strain LMG 29417 / CECT 9101 / MAFF 303099)</name>
    <name type="common">Mesorhizobium loti (strain MAFF 303099)</name>
    <dbReference type="NCBI Taxonomy" id="266835"/>
    <lineage>
        <taxon>Bacteria</taxon>
        <taxon>Pseudomonadati</taxon>
        <taxon>Pseudomonadota</taxon>
        <taxon>Alphaproteobacteria</taxon>
        <taxon>Hyphomicrobiales</taxon>
        <taxon>Phyllobacteriaceae</taxon>
        <taxon>Mesorhizobium</taxon>
    </lineage>
</organism>
<keyword evidence="4" id="KW-0067">ATP-binding</keyword>
<accession>Q98AQ3</accession>
<keyword evidence="3" id="KW-0347">Helicase</keyword>
<evidence type="ECO:0000256" key="1">
    <source>
        <dbReference type="ARBA" id="ARBA00022741"/>
    </source>
</evidence>
<reference evidence="7 8" key="1">
    <citation type="journal article" date="2000" name="DNA Res.">
        <title>Complete genome structure of the nitrogen-fixing symbiotic bacterium Mesorhizobium loti.</title>
        <authorList>
            <person name="Kaneko T."/>
            <person name="Nakamura Y."/>
            <person name="Sato S."/>
            <person name="Asamizu E."/>
            <person name="Kato T."/>
            <person name="Sasamoto S."/>
            <person name="Watanabe A."/>
            <person name="Idesawa K."/>
            <person name="Ishikawa A."/>
            <person name="Kawashima K."/>
            <person name="Kimura T."/>
            <person name="Kishida Y."/>
            <person name="Kiyokawa C."/>
            <person name="Kohara M."/>
            <person name="Matsumoto M."/>
            <person name="Matsuno A."/>
            <person name="Mochizuki Y."/>
            <person name="Nakayama S."/>
            <person name="Nakazaki N."/>
            <person name="Shimpo S."/>
            <person name="Sugimoto M."/>
            <person name="Takeuchi C."/>
            <person name="Yamada M."/>
            <person name="Tabata S."/>
        </authorList>
    </citation>
    <scope>NUCLEOTIDE SEQUENCE [LARGE SCALE GENOMIC DNA]</scope>
    <source>
        <strain evidence="8">LMG 29417 / CECT 9101 / MAFF 303099</strain>
    </source>
</reference>
<evidence type="ECO:0000256" key="5">
    <source>
        <dbReference type="ARBA" id="ARBA00034923"/>
    </source>
</evidence>
<protein>
    <recommendedName>
        <fullName evidence="5">DNA 3'-5' helicase II</fullName>
    </recommendedName>
</protein>
<dbReference type="GO" id="GO:0043138">
    <property type="term" value="F:3'-5' DNA helicase activity"/>
    <property type="evidence" value="ECO:0007669"/>
    <property type="project" value="TreeGrafter"/>
</dbReference>
<dbReference type="GO" id="GO:0000725">
    <property type="term" value="P:recombinational repair"/>
    <property type="evidence" value="ECO:0007669"/>
    <property type="project" value="TreeGrafter"/>
</dbReference>
<dbReference type="InterPro" id="IPR027417">
    <property type="entry name" value="P-loop_NTPase"/>
</dbReference>
<evidence type="ECO:0000313" key="7">
    <source>
        <dbReference type="EMBL" id="BAB52269.1"/>
    </source>
</evidence>
<name>Q98AQ3_RHILO</name>
<dbReference type="AlphaFoldDB" id="Q98AQ3"/>
<dbReference type="Pfam" id="PF13361">
    <property type="entry name" value="UvrD_C"/>
    <property type="match status" value="1"/>
</dbReference>
<dbReference type="GO" id="GO:0003677">
    <property type="term" value="F:DNA binding"/>
    <property type="evidence" value="ECO:0007669"/>
    <property type="project" value="InterPro"/>
</dbReference>
<dbReference type="GO" id="GO:0005829">
    <property type="term" value="C:cytosol"/>
    <property type="evidence" value="ECO:0007669"/>
    <property type="project" value="TreeGrafter"/>
</dbReference>